<gene>
    <name evidence="3" type="ORF">DespoDRAFT_01121</name>
</gene>
<organism evidence="3 4">
    <name type="scientific">Desulfobacter postgatei 2ac9</name>
    <dbReference type="NCBI Taxonomy" id="879212"/>
    <lineage>
        <taxon>Bacteria</taxon>
        <taxon>Pseudomonadati</taxon>
        <taxon>Thermodesulfobacteriota</taxon>
        <taxon>Desulfobacteria</taxon>
        <taxon>Desulfobacterales</taxon>
        <taxon>Desulfobacteraceae</taxon>
        <taxon>Desulfobacter</taxon>
    </lineage>
</organism>
<dbReference type="NCBIfam" id="TIGR01552">
    <property type="entry name" value="phd_fam"/>
    <property type="match status" value="1"/>
</dbReference>
<evidence type="ECO:0000313" key="3">
    <source>
        <dbReference type="EMBL" id="EIM63090.1"/>
    </source>
</evidence>
<dbReference type="PANTHER" id="PTHR35377">
    <property type="entry name" value="ANTITOXIN VAPB49-RELATED-RELATED"/>
    <property type="match status" value="1"/>
</dbReference>
<comment type="similarity">
    <text evidence="1 2">Belongs to the phD/YefM antitoxin family.</text>
</comment>
<dbReference type="AlphaFoldDB" id="I5B0S7"/>
<dbReference type="eggNOG" id="COG4118">
    <property type="taxonomic scope" value="Bacteria"/>
</dbReference>
<dbReference type="STRING" id="879212.DespoDRAFT_01121"/>
<dbReference type="EMBL" id="CM001488">
    <property type="protein sequence ID" value="EIM63090.1"/>
    <property type="molecule type" value="Genomic_DNA"/>
</dbReference>
<reference evidence="3 4" key="2">
    <citation type="submission" date="2012-02" db="EMBL/GenBank/DDBJ databases">
        <title>Improved High-Quality Draft sequence of Desulfobacter postgatei 2ac9.</title>
        <authorList>
            <consortium name="US DOE Joint Genome Institute"/>
            <person name="Lucas S."/>
            <person name="Han J."/>
            <person name="Lapidus A."/>
            <person name="Cheng J.-F."/>
            <person name="Goodwin L."/>
            <person name="Pitluck S."/>
            <person name="Peters L."/>
            <person name="Ovchinnikova G."/>
            <person name="Held B."/>
            <person name="Detter J.C."/>
            <person name="Han C."/>
            <person name="Tapia R."/>
            <person name="Land M."/>
            <person name="Hauser L."/>
            <person name="Kyrpides N."/>
            <person name="Ivanova N."/>
            <person name="Pagani I."/>
            <person name="Orellana R."/>
            <person name="Lovley D."/>
            <person name="Woyke T."/>
        </authorList>
    </citation>
    <scope>NUCLEOTIDE SEQUENCE [LARGE SCALE GENOMIC DNA]</scope>
    <source>
        <strain evidence="3 4">2ac9</strain>
    </source>
</reference>
<dbReference type="InterPro" id="IPR051416">
    <property type="entry name" value="phD-YefM_TA_antitoxins"/>
</dbReference>
<keyword evidence="4" id="KW-1185">Reference proteome</keyword>
<proteinExistence type="inferred from homology"/>
<accession>I5B0S7</accession>
<dbReference type="SUPFAM" id="SSF143120">
    <property type="entry name" value="YefM-like"/>
    <property type="match status" value="1"/>
</dbReference>
<name>I5B0S7_9BACT</name>
<dbReference type="InterPro" id="IPR006442">
    <property type="entry name" value="Antitoxin_Phd/YefM"/>
</dbReference>
<dbReference type="OrthoDB" id="9800503at2"/>
<evidence type="ECO:0000256" key="2">
    <source>
        <dbReference type="RuleBase" id="RU362080"/>
    </source>
</evidence>
<dbReference type="InterPro" id="IPR036165">
    <property type="entry name" value="YefM-like_sf"/>
</dbReference>
<dbReference type="RefSeq" id="WP_004072023.1">
    <property type="nucleotide sequence ID" value="NZ_CM001488.1"/>
</dbReference>
<comment type="function">
    <text evidence="2">Antitoxin component of a type II toxin-antitoxin (TA) system.</text>
</comment>
<reference evidence="3 4" key="1">
    <citation type="submission" date="2011-09" db="EMBL/GenBank/DDBJ databases">
        <authorList>
            <consortium name="US DOE Joint Genome Institute (JGI-PGF)"/>
            <person name="Lucas S."/>
            <person name="Han J."/>
            <person name="Lapidus A."/>
            <person name="Cheng J.-F."/>
            <person name="Goodwin L."/>
            <person name="Pitluck S."/>
            <person name="Peters L."/>
            <person name="Land M.L."/>
            <person name="Hauser L."/>
            <person name="Orellana R."/>
            <person name="Lovley D."/>
            <person name="Woyke T.J."/>
        </authorList>
    </citation>
    <scope>NUCLEOTIDE SEQUENCE [LARGE SCALE GENOMIC DNA]</scope>
    <source>
        <strain evidence="3 4">2ac9</strain>
    </source>
</reference>
<dbReference type="Gene3D" id="3.40.1620.10">
    <property type="entry name" value="YefM-like domain"/>
    <property type="match status" value="1"/>
</dbReference>
<dbReference type="PANTHER" id="PTHR35377:SF4">
    <property type="entry name" value="PREVENT-HOST-DEATH FAMILY PROTEIN"/>
    <property type="match status" value="1"/>
</dbReference>
<protein>
    <recommendedName>
        <fullName evidence="2">Antitoxin</fullName>
    </recommendedName>
</protein>
<dbReference type="HOGENOM" id="CLU_163140_3_1_7"/>
<dbReference type="Proteomes" id="UP000005778">
    <property type="component" value="Chromosome"/>
</dbReference>
<sequence length="77" mass="8578">MPQVNIHQAKTQFSKLIVSVENGEEIIIARHGKPVAKLVPISKDISPRRPGSAKGKFKVPSDFFEPLPQDILKAFEQ</sequence>
<evidence type="ECO:0000313" key="4">
    <source>
        <dbReference type="Proteomes" id="UP000005778"/>
    </source>
</evidence>
<dbReference type="Pfam" id="PF02604">
    <property type="entry name" value="PhdYeFM_antitox"/>
    <property type="match status" value="1"/>
</dbReference>
<evidence type="ECO:0000256" key="1">
    <source>
        <dbReference type="ARBA" id="ARBA00009981"/>
    </source>
</evidence>